<dbReference type="EMBL" id="MFTD01000005">
    <property type="protein sequence ID" value="OGI47029.1"/>
    <property type="molecule type" value="Genomic_DNA"/>
</dbReference>
<sequence length="155" mass="17949">MIEILGVDMWGTIRRLDTEDMIPEAFSALQQLVSKRFSERVWLVSAARTGEESLNWLKEQNFYGKTGILPEHVKFCRLGEKPSLCDKLGVTHIIDDNDFVLTRVNTAQYRYLFHVDDDGSLKILMPEDKLKKIQIVTSWKEILNILLPKNRAGRE</sequence>
<protein>
    <recommendedName>
        <fullName evidence="3">FCP1 homology domain-containing protein</fullName>
    </recommendedName>
</protein>
<accession>A0A1F6TPQ1</accession>
<evidence type="ECO:0008006" key="3">
    <source>
        <dbReference type="Google" id="ProtNLM"/>
    </source>
</evidence>
<dbReference type="Proteomes" id="UP000176484">
    <property type="component" value="Unassembled WGS sequence"/>
</dbReference>
<proteinExistence type="predicted"/>
<name>A0A1F6TPQ1_9BACT</name>
<gene>
    <name evidence="1" type="ORF">A2121_02605</name>
</gene>
<evidence type="ECO:0000313" key="1">
    <source>
        <dbReference type="EMBL" id="OGI47029.1"/>
    </source>
</evidence>
<comment type="caution">
    <text evidence="1">The sequence shown here is derived from an EMBL/GenBank/DDBJ whole genome shotgun (WGS) entry which is preliminary data.</text>
</comment>
<organism evidence="1 2">
    <name type="scientific">Candidatus Nomurabacteria bacterium GWB1_40_6</name>
    <dbReference type="NCBI Taxonomy" id="1801727"/>
    <lineage>
        <taxon>Bacteria</taxon>
        <taxon>Candidatus Nomuraibacteriota</taxon>
    </lineage>
</organism>
<dbReference type="AlphaFoldDB" id="A0A1F6TPQ1"/>
<reference evidence="1 2" key="1">
    <citation type="journal article" date="2016" name="Nat. Commun.">
        <title>Thousands of microbial genomes shed light on interconnected biogeochemical processes in an aquifer system.</title>
        <authorList>
            <person name="Anantharaman K."/>
            <person name="Brown C.T."/>
            <person name="Hug L.A."/>
            <person name="Sharon I."/>
            <person name="Castelle C.J."/>
            <person name="Probst A.J."/>
            <person name="Thomas B.C."/>
            <person name="Singh A."/>
            <person name="Wilkins M.J."/>
            <person name="Karaoz U."/>
            <person name="Brodie E.L."/>
            <person name="Williams K.H."/>
            <person name="Hubbard S.S."/>
            <person name="Banfield J.F."/>
        </authorList>
    </citation>
    <scope>NUCLEOTIDE SEQUENCE [LARGE SCALE GENOMIC DNA]</scope>
</reference>
<evidence type="ECO:0000313" key="2">
    <source>
        <dbReference type="Proteomes" id="UP000176484"/>
    </source>
</evidence>